<feature type="domain" description="Cytochrome b5 heme-binding" evidence="3">
    <location>
        <begin position="79"/>
        <end position="130"/>
    </location>
</feature>
<dbReference type="SUPFAM" id="SSF55856">
    <property type="entry name" value="Cytochrome b5-like heme/steroid binding domain"/>
    <property type="match status" value="1"/>
</dbReference>
<evidence type="ECO:0000256" key="1">
    <source>
        <dbReference type="SAM" id="MobiDB-lite"/>
    </source>
</evidence>
<evidence type="ECO:0000313" key="5">
    <source>
        <dbReference type="EMBL" id="CAE0728071.1"/>
    </source>
</evidence>
<reference evidence="5" key="1">
    <citation type="submission" date="2021-01" db="EMBL/GenBank/DDBJ databases">
        <authorList>
            <person name="Corre E."/>
            <person name="Pelletier E."/>
            <person name="Niang G."/>
            <person name="Scheremetjew M."/>
            <person name="Finn R."/>
            <person name="Kale V."/>
            <person name="Holt S."/>
            <person name="Cochrane G."/>
            <person name="Meng A."/>
            <person name="Brown T."/>
            <person name="Cohen L."/>
        </authorList>
    </citation>
    <scope>NUCLEOTIDE SEQUENCE</scope>
    <source>
        <strain evidence="5">10249 10 AB</strain>
    </source>
</reference>
<feature type="chain" id="PRO_5031393676" description="Cytochrome b5 heme-binding domain-containing protein" evidence="2">
    <location>
        <begin position="39"/>
        <end position="498"/>
    </location>
</feature>
<evidence type="ECO:0008006" key="6">
    <source>
        <dbReference type="Google" id="ProtNLM"/>
    </source>
</evidence>
<evidence type="ECO:0000256" key="2">
    <source>
        <dbReference type="SAM" id="SignalP"/>
    </source>
</evidence>
<dbReference type="GO" id="GO:0016020">
    <property type="term" value="C:membrane"/>
    <property type="evidence" value="ECO:0007669"/>
    <property type="project" value="TreeGrafter"/>
</dbReference>
<feature type="region of interest" description="Disordered" evidence="1">
    <location>
        <begin position="53"/>
        <end position="81"/>
    </location>
</feature>
<dbReference type="PANTHER" id="PTHR19353">
    <property type="entry name" value="FATTY ACID DESATURASE 2"/>
    <property type="match status" value="1"/>
</dbReference>
<dbReference type="AlphaFoldDB" id="A0A7S4EPW7"/>
<organism evidence="5">
    <name type="scientific">Pseudo-nitzschia australis</name>
    <dbReference type="NCBI Taxonomy" id="44445"/>
    <lineage>
        <taxon>Eukaryota</taxon>
        <taxon>Sar</taxon>
        <taxon>Stramenopiles</taxon>
        <taxon>Ochrophyta</taxon>
        <taxon>Bacillariophyta</taxon>
        <taxon>Bacillariophyceae</taxon>
        <taxon>Bacillariophycidae</taxon>
        <taxon>Bacillariales</taxon>
        <taxon>Bacillariaceae</taxon>
        <taxon>Pseudo-nitzschia</taxon>
    </lineage>
</organism>
<feature type="compositionally biased region" description="Low complexity" evidence="1">
    <location>
        <begin position="67"/>
        <end position="81"/>
    </location>
</feature>
<feature type="domain" description="Fatty acid desaturase" evidence="4">
    <location>
        <begin position="229"/>
        <end position="469"/>
    </location>
</feature>
<protein>
    <recommendedName>
        <fullName evidence="6">Cytochrome b5 heme-binding domain-containing protein</fullName>
    </recommendedName>
</protein>
<evidence type="ECO:0000259" key="4">
    <source>
        <dbReference type="Pfam" id="PF00487"/>
    </source>
</evidence>
<evidence type="ECO:0000259" key="3">
    <source>
        <dbReference type="Pfam" id="PF00173"/>
    </source>
</evidence>
<dbReference type="Pfam" id="PF00173">
    <property type="entry name" value="Cyt-b5"/>
    <property type="match status" value="1"/>
</dbReference>
<dbReference type="Gene3D" id="3.10.120.10">
    <property type="entry name" value="Cytochrome b5-like heme/steroid binding domain"/>
    <property type="match status" value="1"/>
</dbReference>
<dbReference type="GO" id="GO:0006636">
    <property type="term" value="P:unsaturated fatty acid biosynthetic process"/>
    <property type="evidence" value="ECO:0007669"/>
    <property type="project" value="UniProtKB-ARBA"/>
</dbReference>
<feature type="signal peptide" evidence="2">
    <location>
        <begin position="1"/>
        <end position="38"/>
    </location>
</feature>
<dbReference type="Pfam" id="PF00487">
    <property type="entry name" value="FA_desaturase"/>
    <property type="match status" value="1"/>
</dbReference>
<name>A0A7S4EPW7_9STRA</name>
<dbReference type="InterPro" id="IPR005804">
    <property type="entry name" value="FA_desaturase_dom"/>
</dbReference>
<dbReference type="PANTHER" id="PTHR19353:SF19">
    <property type="entry name" value="DELTA(5) FATTY ACID DESATURASE C-RELATED"/>
    <property type="match status" value="1"/>
</dbReference>
<accession>A0A7S4EPW7</accession>
<keyword evidence="2" id="KW-0732">Signal</keyword>
<dbReference type="GO" id="GO:0042759">
    <property type="term" value="P:long-chain fatty acid biosynthetic process"/>
    <property type="evidence" value="ECO:0007669"/>
    <property type="project" value="UniProtKB-ARBA"/>
</dbReference>
<proteinExistence type="predicted"/>
<dbReference type="InterPro" id="IPR036400">
    <property type="entry name" value="Cyt_B5-like_heme/steroid_sf"/>
</dbReference>
<dbReference type="GO" id="GO:0016717">
    <property type="term" value="F:oxidoreductase activity, acting on paired donors, with oxidation of a pair of donors resulting in the reduction of molecular oxygen to two molecules of water"/>
    <property type="evidence" value="ECO:0007669"/>
    <property type="project" value="TreeGrafter"/>
</dbReference>
<dbReference type="InterPro" id="IPR012171">
    <property type="entry name" value="Fatty_acid_desaturase"/>
</dbReference>
<gene>
    <name evidence="5" type="ORF">PAUS00366_LOCUS20855</name>
</gene>
<dbReference type="InterPro" id="IPR001199">
    <property type="entry name" value="Cyt_B5-like_heme/steroid-bd"/>
</dbReference>
<sequence length="498" mass="55967">MCHQLHVRYVSTMRRSFMLILVPVQVLLSLLSPIPATGLTTSSSTRPRIAHKLESPPRAHIPPPPTKTSNKSTSTTNRNRNTNHTIIVFVDDHWYNLSEFRHPGGDEFLRRHNGQDITNLFYSNHWHPETIKGRVLVPTELNDDVAEALLPTTTAAAATTTTKRCPFSQPDPHSPLYKELKRKVKLYMDENEIPWRYQPTYRVFAVRAACLALCVIGRELDWDKMVCVTSALSYGFFTGRMVWTHVHNCVHNPSSISTPMRWWLEFDCVAVVSLWMHEHLTHHAETNTDSDPDVHYFSPLFDYLQIARDGGSSVKLCLAICSYPLLVPFMLTKSILHAVNNDPVVAQTGTSIWLAVLVGPLRFGLDILALGNDFVLALMTATAYIVLTFAATHQLEANHGTSSGDWMLDQIRSTNSVWSRSKLYSAFTGGISNHVEHHIFPQISNDVLVEIAPVVQEFAEENGVEYNSLSPWELMSRHSAFVGGGKSGIEVNKGEMNK</sequence>
<dbReference type="EMBL" id="HBIX01031487">
    <property type="protein sequence ID" value="CAE0728071.1"/>
    <property type="molecule type" value="Transcribed_RNA"/>
</dbReference>